<evidence type="ECO:0000256" key="1">
    <source>
        <dbReference type="SAM" id="Phobius"/>
    </source>
</evidence>
<feature type="transmembrane region" description="Helical" evidence="1">
    <location>
        <begin position="12"/>
        <end position="34"/>
    </location>
</feature>
<dbReference type="KEGG" id="tmb:Thimo_3264"/>
<dbReference type="Proteomes" id="UP000010816">
    <property type="component" value="Chromosome"/>
</dbReference>
<dbReference type="EMBL" id="CP003051">
    <property type="protein sequence ID" value="AGA91942.1"/>
    <property type="molecule type" value="Genomic_DNA"/>
</dbReference>
<dbReference type="OrthoDB" id="9897771at2"/>
<evidence type="ECO:0000313" key="2">
    <source>
        <dbReference type="EMBL" id="AGA91942.1"/>
    </source>
</evidence>
<evidence type="ECO:0000313" key="3">
    <source>
        <dbReference type="Proteomes" id="UP000010816"/>
    </source>
</evidence>
<dbReference type="HOGENOM" id="CLU_209904_0_0_6"/>
<gene>
    <name evidence="2" type="ORF">Thimo_3264</name>
</gene>
<reference evidence="2 3" key="1">
    <citation type="submission" date="2011-09" db="EMBL/GenBank/DDBJ databases">
        <title>Complete sequence of chromosome of Thioflavicoccus mobilis 8321.</title>
        <authorList>
            <consortium name="US DOE Joint Genome Institute"/>
            <person name="Lucas S."/>
            <person name="Han J."/>
            <person name="Lapidus A."/>
            <person name="Cheng J.-F."/>
            <person name="Goodwin L."/>
            <person name="Pitluck S."/>
            <person name="Peters L."/>
            <person name="Ovchinnikova G."/>
            <person name="Lu M."/>
            <person name="Detter J.C."/>
            <person name="Han C."/>
            <person name="Tapia R."/>
            <person name="Land M."/>
            <person name="Hauser L."/>
            <person name="Kyrpides N."/>
            <person name="Ivanova N."/>
            <person name="Pagani I."/>
            <person name="Vogl K."/>
            <person name="Liu Z."/>
            <person name="Imhoff J."/>
            <person name="Thiel V."/>
            <person name="Frigaard N.-U."/>
            <person name="Bryant D."/>
            <person name="Woyke T."/>
        </authorList>
    </citation>
    <scope>NUCLEOTIDE SEQUENCE [LARGE SCALE GENOMIC DNA]</scope>
    <source>
        <strain evidence="2 3">8321</strain>
    </source>
</reference>
<keyword evidence="1" id="KW-0472">Membrane</keyword>
<keyword evidence="1" id="KW-0812">Transmembrane</keyword>
<proteinExistence type="predicted"/>
<keyword evidence="1" id="KW-1133">Transmembrane helix</keyword>
<protein>
    <submittedName>
        <fullName evidence="2">Uncharacterized protein</fullName>
    </submittedName>
</protein>
<keyword evidence="3" id="KW-1185">Reference proteome</keyword>
<dbReference type="RefSeq" id="WP_015282070.1">
    <property type="nucleotide sequence ID" value="NC_019940.1"/>
</dbReference>
<dbReference type="eggNOG" id="ENOG5033NBP">
    <property type="taxonomic scope" value="Bacteria"/>
</dbReference>
<name>L0H1L7_9GAMM</name>
<organism evidence="2 3">
    <name type="scientific">Thioflavicoccus mobilis 8321</name>
    <dbReference type="NCBI Taxonomy" id="765912"/>
    <lineage>
        <taxon>Bacteria</taxon>
        <taxon>Pseudomonadati</taxon>
        <taxon>Pseudomonadota</taxon>
        <taxon>Gammaproteobacteria</taxon>
        <taxon>Chromatiales</taxon>
        <taxon>Chromatiaceae</taxon>
        <taxon>Thioflavicoccus</taxon>
    </lineage>
</organism>
<dbReference type="AlphaFoldDB" id="L0H1L7"/>
<sequence length="60" mass="6607">MSIPRKHYRRKLDLFSLLVAFVVVGMALTLAYQINLFYGGQMIPIAKQAPAPGSDKVVDG</sequence>
<accession>L0H1L7</accession>
<dbReference type="STRING" id="765912.Thimo_3264"/>